<dbReference type="eggNOG" id="arCOG04370">
    <property type="taxonomic scope" value="Archaea"/>
</dbReference>
<dbReference type="AlphaFoldDB" id="B8GK55"/>
<feature type="transmembrane region" description="Helical" evidence="1">
    <location>
        <begin position="63"/>
        <end position="85"/>
    </location>
</feature>
<evidence type="ECO:0000313" key="3">
    <source>
        <dbReference type="EMBL" id="ACL17126.1"/>
    </source>
</evidence>
<feature type="transmembrane region" description="Helical" evidence="1">
    <location>
        <begin position="105"/>
        <end position="122"/>
    </location>
</feature>
<dbReference type="Pfam" id="PF07786">
    <property type="entry name" value="HGSNAT_cat"/>
    <property type="match status" value="1"/>
</dbReference>
<keyword evidence="1" id="KW-0812">Transmembrane</keyword>
<feature type="domain" description="Heparan-alpha-glucosaminide N-acetyltransferase catalytic" evidence="2">
    <location>
        <begin position="22"/>
        <end position="247"/>
    </location>
</feature>
<evidence type="ECO:0000259" key="2">
    <source>
        <dbReference type="Pfam" id="PF07786"/>
    </source>
</evidence>
<sequence>MSVEFPSLSNLPARLFPRKPGRYWEIDLLRGIAVLAMILYHFLFDLAFFSIMPVQVETGFWRYFALATASLFVLLAGLSVTISAARAEQRSGAGWPYCRLVRHGLTVFSCGLLVTLVTYLFLGDLAILFGILHLIGISILLSLLFLRFKHLNLLFGLLCIGAGQVVAGINGPLWLLWTGIHPADFASVDYTPLLPWFGVILIGLWCGRMLYPGGQRGFRSLPPAPQLAEPILFIGRHSLFIYLIHQPILVGILMAISGSWI</sequence>
<dbReference type="InterPro" id="IPR012429">
    <property type="entry name" value="HGSNAT_cat"/>
</dbReference>
<name>B8GK55_METPE</name>
<feature type="transmembrane region" description="Helical" evidence="1">
    <location>
        <begin position="153"/>
        <end position="173"/>
    </location>
</feature>
<organism evidence="3 4">
    <name type="scientific">Methanosphaerula palustris (strain ATCC BAA-1556 / DSM 19958 / E1-9c)</name>
    <dbReference type="NCBI Taxonomy" id="521011"/>
    <lineage>
        <taxon>Archaea</taxon>
        <taxon>Methanobacteriati</taxon>
        <taxon>Methanobacteriota</taxon>
        <taxon>Stenosarchaea group</taxon>
        <taxon>Methanomicrobia</taxon>
        <taxon>Methanomicrobiales</taxon>
        <taxon>Methanoregulaceae</taxon>
        <taxon>Methanosphaerula</taxon>
    </lineage>
</organism>
<evidence type="ECO:0000256" key="1">
    <source>
        <dbReference type="SAM" id="Phobius"/>
    </source>
</evidence>
<protein>
    <recommendedName>
        <fullName evidence="2">Heparan-alpha-glucosaminide N-acetyltransferase catalytic domain-containing protein</fullName>
    </recommendedName>
</protein>
<keyword evidence="4" id="KW-1185">Reference proteome</keyword>
<reference evidence="3 4" key="1">
    <citation type="journal article" date="2015" name="Genome Announc.">
        <title>Complete Genome Sequence of Methanosphaerula palustris E1-9CT, a Hydrogenotrophic Methanogen Isolated from a Minerotrophic Fen Peatland.</title>
        <authorList>
            <person name="Cadillo-Quiroz H."/>
            <person name="Browne P."/>
            <person name="Kyrpides N."/>
            <person name="Woyke T."/>
            <person name="Goodwin L."/>
            <person name="Detter C."/>
            <person name="Yavitt J.B."/>
            <person name="Zinder S.H."/>
        </authorList>
    </citation>
    <scope>NUCLEOTIDE SEQUENCE [LARGE SCALE GENOMIC DNA]</scope>
    <source>
        <strain evidence="4">ATCC BAA-1556 / DSM 19958 / E1-9c</strain>
    </source>
</reference>
<feature type="transmembrane region" description="Helical" evidence="1">
    <location>
        <begin position="28"/>
        <end position="51"/>
    </location>
</feature>
<accession>B8GK55</accession>
<feature type="transmembrane region" description="Helical" evidence="1">
    <location>
        <begin position="193"/>
        <end position="211"/>
    </location>
</feature>
<feature type="transmembrane region" description="Helical" evidence="1">
    <location>
        <begin position="128"/>
        <end position="146"/>
    </location>
</feature>
<dbReference type="Proteomes" id="UP000002457">
    <property type="component" value="Chromosome"/>
</dbReference>
<dbReference type="EMBL" id="CP001338">
    <property type="protein sequence ID" value="ACL17126.1"/>
    <property type="molecule type" value="Genomic_DNA"/>
</dbReference>
<dbReference type="KEGG" id="mpl:Mpal_1820"/>
<proteinExistence type="predicted"/>
<dbReference type="STRING" id="521011.Mpal_1820"/>
<gene>
    <name evidence="3" type="ordered locus">Mpal_1820</name>
</gene>
<dbReference type="RefSeq" id="WP_012618445.1">
    <property type="nucleotide sequence ID" value="NC_011832.1"/>
</dbReference>
<dbReference type="GeneID" id="7270366"/>
<evidence type="ECO:0000313" key="4">
    <source>
        <dbReference type="Proteomes" id="UP000002457"/>
    </source>
</evidence>
<keyword evidence="1" id="KW-1133">Transmembrane helix</keyword>
<keyword evidence="1" id="KW-0472">Membrane</keyword>
<feature type="transmembrane region" description="Helical" evidence="1">
    <location>
        <begin position="239"/>
        <end position="260"/>
    </location>
</feature>
<dbReference type="HOGENOM" id="CLU_067755_0_1_2"/>